<gene>
    <name evidence="2" type="ORF">VA7868_04204</name>
</gene>
<dbReference type="Proteomes" id="UP000184608">
    <property type="component" value="Unassembled WGS sequence"/>
</dbReference>
<keyword evidence="1" id="KW-0732">Signal</keyword>
<accession>A0A1M6DE14</accession>
<feature type="signal peptide" evidence="1">
    <location>
        <begin position="1"/>
        <end position="21"/>
    </location>
</feature>
<keyword evidence="3" id="KW-1185">Reference proteome</keyword>
<proteinExistence type="predicted"/>
<name>A0A1M6DE14_9VIBR</name>
<dbReference type="EMBL" id="FQXZ01000046">
    <property type="protein sequence ID" value="SHI71452.1"/>
    <property type="molecule type" value="Genomic_DNA"/>
</dbReference>
<dbReference type="RefSeq" id="WP_073605798.1">
    <property type="nucleotide sequence ID" value="NZ_FQXZ01000046.1"/>
</dbReference>
<dbReference type="AlphaFoldDB" id="A0A1M6DE14"/>
<organism evidence="2 3">
    <name type="scientific">Vibrio aerogenes CECT 7868</name>
    <dbReference type="NCBI Taxonomy" id="1216006"/>
    <lineage>
        <taxon>Bacteria</taxon>
        <taxon>Pseudomonadati</taxon>
        <taxon>Pseudomonadota</taxon>
        <taxon>Gammaproteobacteria</taxon>
        <taxon>Vibrionales</taxon>
        <taxon>Vibrionaceae</taxon>
        <taxon>Vibrio</taxon>
    </lineage>
</organism>
<reference evidence="2 3" key="1">
    <citation type="submission" date="2016-11" db="EMBL/GenBank/DDBJ databases">
        <authorList>
            <person name="Jaros S."/>
            <person name="Januszkiewicz K."/>
            <person name="Wedrychowicz H."/>
        </authorList>
    </citation>
    <scope>NUCLEOTIDE SEQUENCE [LARGE SCALE GENOMIC DNA]</scope>
    <source>
        <strain evidence="2 3">CECT 7868</strain>
    </source>
</reference>
<evidence type="ECO:0000313" key="3">
    <source>
        <dbReference type="Proteomes" id="UP000184608"/>
    </source>
</evidence>
<evidence type="ECO:0000256" key="1">
    <source>
        <dbReference type="SAM" id="SignalP"/>
    </source>
</evidence>
<sequence length="94" mass="10257">MKKLFVLLSTLILSVSVTAFADDVQTEESETWETTESEVLPEAPREVISDALDSCSSWAKDDGIGEDDLAPYLLNCVNGILNEQGYLSVSSIDQ</sequence>
<feature type="chain" id="PRO_5012500224" evidence="1">
    <location>
        <begin position="22"/>
        <end position="94"/>
    </location>
</feature>
<dbReference type="OrthoDB" id="6332716at2"/>
<evidence type="ECO:0000313" key="2">
    <source>
        <dbReference type="EMBL" id="SHI71452.1"/>
    </source>
</evidence>
<protein>
    <submittedName>
        <fullName evidence="2">Uncharacterized protein</fullName>
    </submittedName>
</protein>